<reference evidence="2 3" key="1">
    <citation type="submission" date="2024-09" db="EMBL/GenBank/DDBJ databases">
        <title>Chromosome-scale assembly of Riccia fluitans.</title>
        <authorList>
            <person name="Paukszto L."/>
            <person name="Sawicki J."/>
            <person name="Karawczyk K."/>
            <person name="Piernik-Szablinska J."/>
            <person name="Szczecinska M."/>
            <person name="Mazdziarz M."/>
        </authorList>
    </citation>
    <scope>NUCLEOTIDE SEQUENCE [LARGE SCALE GENOMIC DNA]</scope>
    <source>
        <strain evidence="2">Rf_01</strain>
        <tissue evidence="2">Aerial parts of the thallus</tissue>
    </source>
</reference>
<evidence type="ECO:0000313" key="3">
    <source>
        <dbReference type="Proteomes" id="UP001605036"/>
    </source>
</evidence>
<keyword evidence="3" id="KW-1185">Reference proteome</keyword>
<evidence type="ECO:0000313" key="2">
    <source>
        <dbReference type="EMBL" id="KAL2644617.1"/>
    </source>
</evidence>
<dbReference type="EMBL" id="JBHFFA010000002">
    <property type="protein sequence ID" value="KAL2644617.1"/>
    <property type="molecule type" value="Genomic_DNA"/>
</dbReference>
<name>A0ABD1ZD95_9MARC</name>
<feature type="compositionally biased region" description="Basic and acidic residues" evidence="1">
    <location>
        <begin position="18"/>
        <end position="49"/>
    </location>
</feature>
<evidence type="ECO:0000256" key="1">
    <source>
        <dbReference type="SAM" id="MobiDB-lite"/>
    </source>
</evidence>
<accession>A0ABD1ZD95</accession>
<organism evidence="2 3">
    <name type="scientific">Riccia fluitans</name>
    <dbReference type="NCBI Taxonomy" id="41844"/>
    <lineage>
        <taxon>Eukaryota</taxon>
        <taxon>Viridiplantae</taxon>
        <taxon>Streptophyta</taxon>
        <taxon>Embryophyta</taxon>
        <taxon>Marchantiophyta</taxon>
        <taxon>Marchantiopsida</taxon>
        <taxon>Marchantiidae</taxon>
        <taxon>Marchantiales</taxon>
        <taxon>Ricciaceae</taxon>
        <taxon>Riccia</taxon>
    </lineage>
</organism>
<feature type="region of interest" description="Disordered" evidence="1">
    <location>
        <begin position="1"/>
        <end position="73"/>
    </location>
</feature>
<gene>
    <name evidence="2" type="ORF">R1flu_012204</name>
</gene>
<proteinExistence type="predicted"/>
<protein>
    <submittedName>
        <fullName evidence="2">Uncharacterized protein</fullName>
    </submittedName>
</protein>
<dbReference type="AlphaFoldDB" id="A0ABD1ZD95"/>
<sequence length="73" mass="8033">MTTMTLADGPGRHGVGCQHKERTHVADQTEVPAERPTRRNPEARREAEPSQRILNVQGEDVEPDSGTSTTNKP</sequence>
<comment type="caution">
    <text evidence="2">The sequence shown here is derived from an EMBL/GenBank/DDBJ whole genome shotgun (WGS) entry which is preliminary data.</text>
</comment>
<dbReference type="Proteomes" id="UP001605036">
    <property type="component" value="Unassembled WGS sequence"/>
</dbReference>